<evidence type="ECO:0000313" key="3">
    <source>
        <dbReference type="Proteomes" id="UP000231371"/>
    </source>
</evidence>
<dbReference type="InterPro" id="IPR002716">
    <property type="entry name" value="PIN_dom"/>
</dbReference>
<dbReference type="PANTHER" id="PTHR42188">
    <property type="entry name" value="23S RRNA-SPECIFIC ENDONUCLEASE VAPC20"/>
    <property type="match status" value="1"/>
</dbReference>
<dbReference type="SUPFAM" id="SSF88723">
    <property type="entry name" value="PIN domain-like"/>
    <property type="match status" value="1"/>
</dbReference>
<evidence type="ECO:0000259" key="1">
    <source>
        <dbReference type="Pfam" id="PF01850"/>
    </source>
</evidence>
<dbReference type="Gene3D" id="3.40.50.1010">
    <property type="entry name" value="5'-nuclease"/>
    <property type="match status" value="1"/>
</dbReference>
<dbReference type="GO" id="GO:0004521">
    <property type="term" value="F:RNA endonuclease activity"/>
    <property type="evidence" value="ECO:0007669"/>
    <property type="project" value="InterPro"/>
</dbReference>
<dbReference type="PANTHER" id="PTHR42188:SF1">
    <property type="entry name" value="23S RRNA-SPECIFIC ENDONUCLEASE VAPC20"/>
    <property type="match status" value="1"/>
</dbReference>
<dbReference type="Proteomes" id="UP000231371">
    <property type="component" value="Unassembled WGS sequence"/>
</dbReference>
<dbReference type="EMBL" id="PCVI01000007">
    <property type="protein sequence ID" value="PIQ70449.1"/>
    <property type="molecule type" value="Genomic_DNA"/>
</dbReference>
<reference evidence="2 3" key="1">
    <citation type="submission" date="2017-09" db="EMBL/GenBank/DDBJ databases">
        <title>Depth-based differentiation of microbial function through sediment-hosted aquifers and enrichment of novel symbionts in the deep terrestrial subsurface.</title>
        <authorList>
            <person name="Probst A.J."/>
            <person name="Ladd B."/>
            <person name="Jarett J.K."/>
            <person name="Geller-Mcgrath D.E."/>
            <person name="Sieber C.M."/>
            <person name="Emerson J.B."/>
            <person name="Anantharaman K."/>
            <person name="Thomas B.C."/>
            <person name="Malmstrom R."/>
            <person name="Stieglmeier M."/>
            <person name="Klingl A."/>
            <person name="Woyke T."/>
            <person name="Ryan C.M."/>
            <person name="Banfield J.F."/>
        </authorList>
    </citation>
    <scope>NUCLEOTIDE SEQUENCE [LARGE SCALE GENOMIC DNA]</scope>
    <source>
        <strain evidence="2">CG11_big_fil_rev_8_21_14_0_20_40_12</strain>
    </source>
</reference>
<feature type="domain" description="PIN" evidence="1">
    <location>
        <begin position="2"/>
        <end position="123"/>
    </location>
</feature>
<dbReference type="GO" id="GO:0016075">
    <property type="term" value="P:rRNA catabolic process"/>
    <property type="evidence" value="ECO:0007669"/>
    <property type="project" value="TreeGrafter"/>
</dbReference>
<dbReference type="AlphaFoldDB" id="A0A2H0KGT5"/>
<comment type="caution">
    <text evidence="2">The sequence shown here is derived from an EMBL/GenBank/DDBJ whole genome shotgun (WGS) entry which is preliminary data.</text>
</comment>
<accession>A0A2H0KGT5</accession>
<proteinExistence type="predicted"/>
<dbReference type="InterPro" id="IPR029060">
    <property type="entry name" value="PIN-like_dom_sf"/>
</dbReference>
<dbReference type="InterPro" id="IPR039018">
    <property type="entry name" value="VapC20-like"/>
</dbReference>
<protein>
    <recommendedName>
        <fullName evidence="1">PIN domain-containing protein</fullName>
    </recommendedName>
</protein>
<name>A0A2H0KGT5_9BACT</name>
<dbReference type="Pfam" id="PF01850">
    <property type="entry name" value="PIN"/>
    <property type="match status" value="1"/>
</dbReference>
<sequence>MIFIDASYYLSLLNSQDNNHNKAVEMSLCHKNEVYITSQAVLGEVLTVGSQRIDKKLAIEFVEEILKSQTRVILETKDYVDDAFSIFKQAESKNISWVDCYSLAIMKKLKIKKALSFDKHFRQLIQLT</sequence>
<gene>
    <name evidence="2" type="ORF">COV89_00335</name>
</gene>
<organism evidence="2 3">
    <name type="scientific">Candidatus Shapirobacteria bacterium CG11_big_fil_rev_8_21_14_0_20_40_12</name>
    <dbReference type="NCBI Taxonomy" id="1974889"/>
    <lineage>
        <taxon>Bacteria</taxon>
        <taxon>Candidatus Shapironibacteriota</taxon>
    </lineage>
</organism>
<evidence type="ECO:0000313" key="2">
    <source>
        <dbReference type="EMBL" id="PIQ70449.1"/>
    </source>
</evidence>